<organism evidence="2 3">
    <name type="scientific">Kaistella flava</name>
    <name type="common">ex Peng et al. 2021</name>
    <dbReference type="NCBI Taxonomy" id="2038776"/>
    <lineage>
        <taxon>Bacteria</taxon>
        <taxon>Pseudomonadati</taxon>
        <taxon>Bacteroidota</taxon>
        <taxon>Flavobacteriia</taxon>
        <taxon>Flavobacteriales</taxon>
        <taxon>Weeksellaceae</taxon>
        <taxon>Chryseobacterium group</taxon>
        <taxon>Kaistella</taxon>
    </lineage>
</organism>
<evidence type="ECO:0000313" key="2">
    <source>
        <dbReference type="EMBL" id="QOW11827.1"/>
    </source>
</evidence>
<dbReference type="InterPro" id="IPR027275">
    <property type="entry name" value="PRC-brl_dom"/>
</dbReference>
<dbReference type="RefSeq" id="WP_193811997.1">
    <property type="nucleotide sequence ID" value="NZ_CP040442.1"/>
</dbReference>
<name>A0A7M2YC31_9FLAO</name>
<keyword evidence="3" id="KW-1185">Reference proteome</keyword>
<dbReference type="GO" id="GO:0019684">
    <property type="term" value="P:photosynthesis, light reaction"/>
    <property type="evidence" value="ECO:0007669"/>
    <property type="project" value="InterPro"/>
</dbReference>
<dbReference type="InterPro" id="IPR014747">
    <property type="entry name" value="Bac_photo_RC_H_C"/>
</dbReference>
<sequence length="234" mass="27199">MQHNIKSLIGYRMEATDGDIGKVEDFYFEDTTWLIRYLIVETGNWLLNRKVLIAPQAIKVNNSKPGIFPINLTKEQIKSSPDIDTDMPVSEQEAIKQYEHFGWQWYGTGFYAGGSEATPYINPIIDERMREDENTDKKNEVDLHLRSTKEIMGYHIHSDDGDFGHVTDFILDDKNWQILYLVVDTHEWFGGIKVLIEISKVQEIQWQKSKVIINISTEEIKASPVFDESKFKHN</sequence>
<dbReference type="InterPro" id="IPR011033">
    <property type="entry name" value="PRC_barrel-like_sf"/>
</dbReference>
<dbReference type="KEGG" id="kfa:Q73A0000_16400"/>
<dbReference type="Gene3D" id="3.90.50.10">
    <property type="entry name" value="Photosynthetic Reaction Center, subunit H, domain 2"/>
    <property type="match status" value="2"/>
</dbReference>
<evidence type="ECO:0000259" key="1">
    <source>
        <dbReference type="Pfam" id="PF05239"/>
    </source>
</evidence>
<feature type="domain" description="PRC-barrel" evidence="1">
    <location>
        <begin position="14"/>
        <end position="76"/>
    </location>
</feature>
<protein>
    <submittedName>
        <fullName evidence="2">PRC-barrel domain containing protein</fullName>
    </submittedName>
</protein>
<accession>A0A7M2YC31</accession>
<dbReference type="EMBL" id="CP040442">
    <property type="protein sequence ID" value="QOW11827.1"/>
    <property type="molecule type" value="Genomic_DNA"/>
</dbReference>
<dbReference type="GO" id="GO:0030077">
    <property type="term" value="C:plasma membrane light-harvesting complex"/>
    <property type="evidence" value="ECO:0007669"/>
    <property type="project" value="InterPro"/>
</dbReference>
<proteinExistence type="predicted"/>
<evidence type="ECO:0000313" key="3">
    <source>
        <dbReference type="Proteomes" id="UP000594195"/>
    </source>
</evidence>
<dbReference type="Pfam" id="PF05239">
    <property type="entry name" value="PRC"/>
    <property type="match status" value="2"/>
</dbReference>
<gene>
    <name evidence="2" type="ORF">Q73A0000_16400</name>
</gene>
<dbReference type="Proteomes" id="UP000594195">
    <property type="component" value="Chromosome"/>
</dbReference>
<dbReference type="AlphaFoldDB" id="A0A7M2YC31"/>
<feature type="domain" description="PRC-barrel" evidence="1">
    <location>
        <begin position="160"/>
        <end position="219"/>
    </location>
</feature>
<dbReference type="SUPFAM" id="SSF50346">
    <property type="entry name" value="PRC-barrel domain"/>
    <property type="match status" value="2"/>
</dbReference>
<reference evidence="2 3" key="1">
    <citation type="submission" date="2019-05" db="EMBL/GenBank/DDBJ databases">
        <title>Chryseobacterium sp. isolated from King George Island, maritime Antarctica.</title>
        <authorList>
            <person name="Peng X."/>
        </authorList>
    </citation>
    <scope>NUCLEOTIDE SEQUENCE [LARGE SCALE GENOMIC DNA]</scope>
    <source>
        <strain evidence="2 3">7-3A</strain>
    </source>
</reference>